<gene>
    <name evidence="3" type="primary">thrB_2</name>
    <name evidence="3" type="ORF">BACCIP111883_02657</name>
</gene>
<dbReference type="InterPro" id="IPR011009">
    <property type="entry name" value="Kinase-like_dom_sf"/>
</dbReference>
<dbReference type="Pfam" id="PF01636">
    <property type="entry name" value="APH"/>
    <property type="match status" value="1"/>
</dbReference>
<organism evidence="3 4">
    <name type="scientific">Sutcliffiella rhizosphaerae</name>
    <dbReference type="NCBI Taxonomy" id="2880967"/>
    <lineage>
        <taxon>Bacteria</taxon>
        <taxon>Bacillati</taxon>
        <taxon>Bacillota</taxon>
        <taxon>Bacilli</taxon>
        <taxon>Bacillales</taxon>
        <taxon>Bacillaceae</taxon>
        <taxon>Sutcliffiella</taxon>
    </lineage>
</organism>
<dbReference type="SUPFAM" id="SSF56112">
    <property type="entry name" value="Protein kinase-like (PK-like)"/>
    <property type="match status" value="1"/>
</dbReference>
<evidence type="ECO:0000259" key="2">
    <source>
        <dbReference type="PROSITE" id="PS50011"/>
    </source>
</evidence>
<accession>A0ABM8YPE3</accession>
<dbReference type="PROSITE" id="PS50011">
    <property type="entry name" value="PROTEIN_KINASE_DOM"/>
    <property type="match status" value="1"/>
</dbReference>
<dbReference type="InterPro" id="IPR000719">
    <property type="entry name" value="Prot_kinase_dom"/>
</dbReference>
<reference evidence="3 4" key="1">
    <citation type="submission" date="2021-10" db="EMBL/GenBank/DDBJ databases">
        <authorList>
            <person name="Criscuolo A."/>
        </authorList>
    </citation>
    <scope>NUCLEOTIDE SEQUENCE [LARGE SCALE GENOMIC DNA]</scope>
    <source>
        <strain evidence="4">CIP 111883</strain>
    </source>
</reference>
<dbReference type="Gene3D" id="3.90.1200.10">
    <property type="match status" value="1"/>
</dbReference>
<dbReference type="InterPro" id="IPR002575">
    <property type="entry name" value="Aminoglycoside_PTrfase"/>
</dbReference>
<evidence type="ECO:0000256" key="1">
    <source>
        <dbReference type="ARBA" id="ARBA00038240"/>
    </source>
</evidence>
<dbReference type="PANTHER" id="PTHR21064:SF6">
    <property type="entry name" value="AMINOGLYCOSIDE PHOSPHOTRANSFERASE DOMAIN-CONTAINING PROTEIN"/>
    <property type="match status" value="1"/>
</dbReference>
<dbReference type="PANTHER" id="PTHR21064">
    <property type="entry name" value="AMINOGLYCOSIDE PHOSPHOTRANSFERASE DOMAIN-CONTAINING PROTEIN-RELATED"/>
    <property type="match status" value="1"/>
</dbReference>
<comment type="similarity">
    <text evidence="1">Belongs to the pseudomonas-type ThrB family.</text>
</comment>
<dbReference type="EMBL" id="CAKJTJ010000014">
    <property type="protein sequence ID" value="CAG9621866.1"/>
    <property type="molecule type" value="Genomic_DNA"/>
</dbReference>
<feature type="domain" description="Protein kinase" evidence="2">
    <location>
        <begin position="22"/>
        <end position="322"/>
    </location>
</feature>
<dbReference type="InterPro" id="IPR050249">
    <property type="entry name" value="Pseudomonas-type_ThrB"/>
</dbReference>
<sequence>MLTEKIFTDIMDRVANQFGWQVNQVEQINKGYLNLKWRVVTDHKTILIKQFNKDRMKKYNPKEHLFALKVQQYLHLQGFPCPQIITCNEEIVWKSERGELFMVMDFHSGSTIIPGRANSEKMYQLGMITGKMHQLLSEVKPKGKLSPVFLIPTKEERMSYWKNVKCKVTSNDKIVSLMENQLILTEKIDFHNFTELEIGLTHRDLFMDNILFKENEVAAILDFDRLNLDYPCLDVARAIMSGALIDGKLCIENVRSFVEGYKENKSLSRKMLIKSFKLLWLMESTWWIEPRMEHHVGPPVRFLEEILWLQENYFNLADIMKE</sequence>
<name>A0ABM8YPE3_9BACI</name>
<dbReference type="Gene3D" id="3.30.200.20">
    <property type="entry name" value="Phosphorylase Kinase, domain 1"/>
    <property type="match status" value="1"/>
</dbReference>
<keyword evidence="3" id="KW-0808">Transferase</keyword>
<proteinExistence type="inferred from homology"/>
<comment type="caution">
    <text evidence="3">The sequence shown here is derived from an EMBL/GenBank/DDBJ whole genome shotgun (WGS) entry which is preliminary data.</text>
</comment>
<protein>
    <submittedName>
        <fullName evidence="3">Homoserine kinase</fullName>
        <ecNumber evidence="3">2.7.1.39</ecNumber>
    </submittedName>
</protein>
<keyword evidence="3" id="KW-0418">Kinase</keyword>
<evidence type="ECO:0000313" key="4">
    <source>
        <dbReference type="Proteomes" id="UP000789833"/>
    </source>
</evidence>
<dbReference type="EC" id="2.7.1.39" evidence="3"/>
<dbReference type="GO" id="GO:0004413">
    <property type="term" value="F:homoserine kinase activity"/>
    <property type="evidence" value="ECO:0007669"/>
    <property type="project" value="UniProtKB-EC"/>
</dbReference>
<evidence type="ECO:0000313" key="3">
    <source>
        <dbReference type="EMBL" id="CAG9621866.1"/>
    </source>
</evidence>
<dbReference type="RefSeq" id="WP_230501827.1">
    <property type="nucleotide sequence ID" value="NZ_CAKJTJ010000014.1"/>
</dbReference>
<keyword evidence="4" id="KW-1185">Reference proteome</keyword>
<dbReference type="Proteomes" id="UP000789833">
    <property type="component" value="Unassembled WGS sequence"/>
</dbReference>